<dbReference type="InterPro" id="IPR014992">
    <property type="entry name" value="DUF1842"/>
</dbReference>
<proteinExistence type="predicted"/>
<dbReference type="Proteomes" id="UP000184339">
    <property type="component" value="Unassembled WGS sequence"/>
</dbReference>
<evidence type="ECO:0000259" key="1">
    <source>
        <dbReference type="Pfam" id="PF08896"/>
    </source>
</evidence>
<evidence type="ECO:0000313" key="3">
    <source>
        <dbReference type="Proteomes" id="UP000184339"/>
    </source>
</evidence>
<name>A0A1M7RCI2_9BURK</name>
<reference evidence="3" key="1">
    <citation type="submission" date="2016-11" db="EMBL/GenBank/DDBJ databases">
        <authorList>
            <person name="Varghese N."/>
            <person name="Submissions S."/>
        </authorList>
    </citation>
    <scope>NUCLEOTIDE SEQUENCE [LARGE SCALE GENOMIC DNA]</scope>
    <source>
        <strain evidence="3">Sac-22</strain>
    </source>
</reference>
<sequence>MSQLFAAVYEIQSATIGRPMLRLNLVVNRDNASVVGTATLESVTGDVHEMSVRGHLMEIEGDAPLEAIVLAGTPPVFAVLDEEPTSFQLLMVLPTAWKNGQACFKMSIGKLYPRIVDIRDGIARAVLPEAAY</sequence>
<gene>
    <name evidence="2" type="ORF">SAMN05192549_11858</name>
</gene>
<organism evidence="2 3">
    <name type="scientific">Duganella sacchari</name>
    <dbReference type="NCBI Taxonomy" id="551987"/>
    <lineage>
        <taxon>Bacteria</taxon>
        <taxon>Pseudomonadati</taxon>
        <taxon>Pseudomonadota</taxon>
        <taxon>Betaproteobacteria</taxon>
        <taxon>Burkholderiales</taxon>
        <taxon>Oxalobacteraceae</taxon>
        <taxon>Telluria group</taxon>
        <taxon>Duganella</taxon>
    </lineage>
</organism>
<accession>A0A1M7RCI2</accession>
<dbReference type="OrthoDB" id="8777574at2"/>
<evidence type="ECO:0000313" key="2">
    <source>
        <dbReference type="EMBL" id="SHN43768.1"/>
    </source>
</evidence>
<feature type="domain" description="DUF1842" evidence="1">
    <location>
        <begin position="4"/>
        <end position="105"/>
    </location>
</feature>
<dbReference type="EMBL" id="FRCX01000018">
    <property type="protein sequence ID" value="SHN43768.1"/>
    <property type="molecule type" value="Genomic_DNA"/>
</dbReference>
<dbReference type="RefSeq" id="WP_072789922.1">
    <property type="nucleotide sequence ID" value="NZ_FRCX01000018.1"/>
</dbReference>
<dbReference type="STRING" id="551987.SAMN05192549_11858"/>
<dbReference type="Pfam" id="PF08896">
    <property type="entry name" value="DUF1842"/>
    <property type="match status" value="1"/>
</dbReference>
<dbReference type="AlphaFoldDB" id="A0A1M7RCI2"/>
<keyword evidence="3" id="KW-1185">Reference proteome</keyword>
<protein>
    <recommendedName>
        <fullName evidence="1">DUF1842 domain-containing protein</fullName>
    </recommendedName>
</protein>